<reference evidence="2 3" key="1">
    <citation type="submission" date="2017-11" db="EMBL/GenBank/DDBJ databases">
        <title>Genome-resolved metagenomics identifies genetic mobility, metabolic interactions, and unexpected diversity in perchlorate-reducing communities.</title>
        <authorList>
            <person name="Barnum T.P."/>
            <person name="Figueroa I.A."/>
            <person name="Carlstrom C.I."/>
            <person name="Lucas L.N."/>
            <person name="Engelbrektson A.L."/>
            <person name="Coates J.D."/>
        </authorList>
    </citation>
    <scope>NUCLEOTIDE SEQUENCE [LARGE SCALE GENOMIC DNA]</scope>
    <source>
        <strain evidence="2">BM301</strain>
    </source>
</reference>
<feature type="transmembrane region" description="Helical" evidence="1">
    <location>
        <begin position="330"/>
        <end position="354"/>
    </location>
</feature>
<accession>A0A2N6CVU7</accession>
<keyword evidence="1" id="KW-0472">Membrane</keyword>
<protein>
    <submittedName>
        <fullName evidence="2">Uncharacterized protein</fullName>
    </submittedName>
</protein>
<feature type="transmembrane region" description="Helical" evidence="1">
    <location>
        <begin position="136"/>
        <end position="162"/>
    </location>
</feature>
<comment type="caution">
    <text evidence="2">The sequence shown here is derived from an EMBL/GenBank/DDBJ whole genome shotgun (WGS) entry which is preliminary data.</text>
</comment>
<evidence type="ECO:0000313" key="3">
    <source>
        <dbReference type="Proteomes" id="UP000235015"/>
    </source>
</evidence>
<feature type="transmembrane region" description="Helical" evidence="1">
    <location>
        <begin position="304"/>
        <end position="323"/>
    </location>
</feature>
<dbReference type="AlphaFoldDB" id="A0A2N6CVU7"/>
<evidence type="ECO:0000313" key="2">
    <source>
        <dbReference type="EMBL" id="PLX61345.1"/>
    </source>
</evidence>
<feature type="transmembrane region" description="Helical" evidence="1">
    <location>
        <begin position="182"/>
        <end position="213"/>
    </location>
</feature>
<dbReference type="Proteomes" id="UP000235015">
    <property type="component" value="Unassembled WGS sequence"/>
</dbReference>
<feature type="transmembrane region" description="Helical" evidence="1">
    <location>
        <begin position="278"/>
        <end position="298"/>
    </location>
</feature>
<feature type="transmembrane region" description="Helical" evidence="1">
    <location>
        <begin position="15"/>
        <end position="32"/>
    </location>
</feature>
<feature type="transmembrane region" description="Helical" evidence="1">
    <location>
        <begin position="105"/>
        <end position="124"/>
    </location>
</feature>
<proteinExistence type="predicted"/>
<dbReference type="EMBL" id="PKUN01000018">
    <property type="protein sequence ID" value="PLX61345.1"/>
    <property type="molecule type" value="Genomic_DNA"/>
</dbReference>
<name>A0A2N6CVU7_9GAMM</name>
<keyword evidence="1" id="KW-1133">Transmembrane helix</keyword>
<sequence>MSMIKKLYAKQDKFVLLRIVLYPFILAVWSPYRFLATLYNSKVLANGQWSKFNRYRTRNGINSLFYWTQANNIERYGMNGISPALGLGGYQLSRLFHITLPSMYAYRYASAILPLSSMLSWYLMHVIAVETASSNSVLTLLAFTAILFSTTFFAGSFVSLNYNALGWALFPLGIWSLEQENYWVAALSWLGVSFTSTTVLFISGLFIAVYSIYHGDLVPAVSLLPAVLKTLSHFNLTSTTKDEKASITGNIYNMARAIGILGSRAKYKRATFAKKLDIYFFYFIFLYLQFLVVCLYFSVENTHIWVIGILIFLTNKFVSRFAYEQSIYMLMFTLATILLLQHVSVVMLVSYWIVASPLPIMLGDGSINEPIGTSPPLAPFKVQGIVDRVSDFLSQVRPGNRVFAAFDDPDESFDKVFNGYRVIHEVPLYVASERSFHCLPDWYAVFDTNYVGAPSLWGRTPEQVIERVKQWKADYVLIYQESGSELDIEWERRGFVPVGMLDWGEVVDQELEGERCWSKHCADPVWWLLSVPK</sequence>
<gene>
    <name evidence="2" type="ORF">C0630_11265</name>
</gene>
<evidence type="ECO:0000256" key="1">
    <source>
        <dbReference type="SAM" id="Phobius"/>
    </source>
</evidence>
<keyword evidence="1" id="KW-0812">Transmembrane</keyword>
<organism evidence="2 3">
    <name type="scientific">Sedimenticola selenatireducens</name>
    <dbReference type="NCBI Taxonomy" id="191960"/>
    <lineage>
        <taxon>Bacteria</taxon>
        <taxon>Pseudomonadati</taxon>
        <taxon>Pseudomonadota</taxon>
        <taxon>Gammaproteobacteria</taxon>
        <taxon>Chromatiales</taxon>
        <taxon>Sedimenticolaceae</taxon>
        <taxon>Sedimenticola</taxon>
    </lineage>
</organism>